<keyword evidence="2" id="KW-1185">Reference proteome</keyword>
<name>A0ABP1S1L7_9HEXA</name>
<evidence type="ECO:0000313" key="2">
    <source>
        <dbReference type="Proteomes" id="UP001642540"/>
    </source>
</evidence>
<organism evidence="1 2">
    <name type="scientific">Orchesella dallaii</name>
    <dbReference type="NCBI Taxonomy" id="48710"/>
    <lineage>
        <taxon>Eukaryota</taxon>
        <taxon>Metazoa</taxon>
        <taxon>Ecdysozoa</taxon>
        <taxon>Arthropoda</taxon>
        <taxon>Hexapoda</taxon>
        <taxon>Collembola</taxon>
        <taxon>Entomobryomorpha</taxon>
        <taxon>Entomobryoidea</taxon>
        <taxon>Orchesellidae</taxon>
        <taxon>Orchesellinae</taxon>
        <taxon>Orchesella</taxon>
    </lineage>
</organism>
<accession>A0ABP1S1L7</accession>
<dbReference type="Proteomes" id="UP001642540">
    <property type="component" value="Unassembled WGS sequence"/>
</dbReference>
<evidence type="ECO:0000313" key="1">
    <source>
        <dbReference type="EMBL" id="CAL8140985.1"/>
    </source>
</evidence>
<dbReference type="EMBL" id="CAXLJM020000144">
    <property type="protein sequence ID" value="CAL8140985.1"/>
    <property type="molecule type" value="Genomic_DNA"/>
</dbReference>
<comment type="caution">
    <text evidence="1">The sequence shown here is derived from an EMBL/GenBank/DDBJ whole genome shotgun (WGS) entry which is preliminary data.</text>
</comment>
<proteinExistence type="predicted"/>
<protein>
    <recommendedName>
        <fullName evidence="3">Protein quiver</fullName>
    </recommendedName>
</protein>
<sequence length="130" mass="14382">MRSVRCYVCPNPGSIERTCLPGNVSNIPTNEIIEECTNGCYEKFLRSHSNTTISRGCERHSGPFKCWDVDGCEDLATDKKHFCSCGTNLCNKNLACFKGERDPPTTSPSIGNPVVDIFSFFLIIIAITLI</sequence>
<gene>
    <name evidence="1" type="ORF">ODALV1_LOCUS28517</name>
</gene>
<evidence type="ECO:0008006" key="3">
    <source>
        <dbReference type="Google" id="ProtNLM"/>
    </source>
</evidence>
<reference evidence="1 2" key="1">
    <citation type="submission" date="2024-08" db="EMBL/GenBank/DDBJ databases">
        <authorList>
            <person name="Cucini C."/>
            <person name="Frati F."/>
        </authorList>
    </citation>
    <scope>NUCLEOTIDE SEQUENCE [LARGE SCALE GENOMIC DNA]</scope>
</reference>